<dbReference type="Proteomes" id="UP000003789">
    <property type="component" value="Unassembled WGS sequence"/>
</dbReference>
<dbReference type="EMBL" id="AAPH01000026">
    <property type="protein sequence ID" value="EAS42025.1"/>
    <property type="molecule type" value="Genomic_DNA"/>
</dbReference>
<feature type="chain" id="PRO_5004197950" description="Maltose operon periplasmic protein" evidence="1">
    <location>
        <begin position="21"/>
        <end position="291"/>
    </location>
</feature>
<proteinExistence type="predicted"/>
<name>Q1Z0E7_9GAMM</name>
<dbReference type="OrthoDB" id="5812146at2"/>
<dbReference type="GO" id="GO:0008643">
    <property type="term" value="P:carbohydrate transport"/>
    <property type="evidence" value="ECO:0007669"/>
    <property type="project" value="InterPro"/>
</dbReference>
<keyword evidence="1" id="KW-0732">Signal</keyword>
<comment type="caution">
    <text evidence="2">The sequence shown here is derived from an EMBL/GenBank/DDBJ whole genome shotgun (WGS) entry which is preliminary data.</text>
</comment>
<evidence type="ECO:0000313" key="2">
    <source>
        <dbReference type="EMBL" id="EAS42025.1"/>
    </source>
</evidence>
<gene>
    <name evidence="2" type="ORF">P3TCK_11959</name>
</gene>
<sequence>MKVIKTTLAALLAASLMGCAAAPTQEMVKDVTVTAAACCSTYSEFSWIPMQGDSVDFAIDEYSQIGNFAEGKSYFTGFVLPKNVERMRVDLKSWMRSTGVLAPKVLLLNPQFQPVKTIELDDFDVRLSDMFSLSNYHKRFEMDQETTPYMVVYSPLEYREGSIQIPHPERVRAEDLGLARPIVTDPVIQHQKFGSLEIDLKPINLRSYRANEVTAATAVVATTPVAAVSTATPAVKTSNITMLPETEAFYNGQIKAAVEKNEMHKALQLVEEAKRAGSSSAETTFVELIKK</sequence>
<protein>
    <recommendedName>
        <fullName evidence="4">Maltose operon periplasmic protein</fullName>
    </recommendedName>
</protein>
<dbReference type="InterPro" id="IPR010794">
    <property type="entry name" value="MalM"/>
</dbReference>
<dbReference type="RefSeq" id="WP_006230414.1">
    <property type="nucleotide sequence ID" value="NZ_CH724134.1"/>
</dbReference>
<evidence type="ECO:0000313" key="3">
    <source>
        <dbReference type="Proteomes" id="UP000003789"/>
    </source>
</evidence>
<evidence type="ECO:0008006" key="4">
    <source>
        <dbReference type="Google" id="ProtNLM"/>
    </source>
</evidence>
<dbReference type="PROSITE" id="PS51257">
    <property type="entry name" value="PROKAR_LIPOPROTEIN"/>
    <property type="match status" value="1"/>
</dbReference>
<dbReference type="Pfam" id="PF07148">
    <property type="entry name" value="MalM"/>
    <property type="match status" value="1"/>
</dbReference>
<reference evidence="2 3" key="1">
    <citation type="submission" date="2006-03" db="EMBL/GenBank/DDBJ databases">
        <authorList>
            <person name="Bartlett D.H."/>
            <person name="Valle G."/>
            <person name="Lauro F.M."/>
            <person name="Vezzi A."/>
            <person name="Simonato F."/>
            <person name="Eloe E."/>
            <person name="Vitulo N."/>
            <person name="Stratton T.K."/>
            <person name="D'angelo M."/>
            <person name="Ferriera S."/>
            <person name="Johnson J."/>
            <person name="Kravitz S."/>
            <person name="Beeson K."/>
            <person name="Sutton G."/>
            <person name="Rogers Y."/>
            <person name="Friedman R."/>
            <person name="Frazier M."/>
            <person name="Venter J.C."/>
        </authorList>
    </citation>
    <scope>NUCLEOTIDE SEQUENCE [LARGE SCALE GENOMIC DNA]</scope>
    <source>
        <strain evidence="2 3">3TCK</strain>
    </source>
</reference>
<evidence type="ECO:0000256" key="1">
    <source>
        <dbReference type="SAM" id="SignalP"/>
    </source>
</evidence>
<dbReference type="GO" id="GO:0042597">
    <property type="term" value="C:periplasmic space"/>
    <property type="evidence" value="ECO:0007669"/>
    <property type="project" value="InterPro"/>
</dbReference>
<organism evidence="2 3">
    <name type="scientific">Photobacterium profundum 3TCK</name>
    <dbReference type="NCBI Taxonomy" id="314280"/>
    <lineage>
        <taxon>Bacteria</taxon>
        <taxon>Pseudomonadati</taxon>
        <taxon>Pseudomonadota</taxon>
        <taxon>Gammaproteobacteria</taxon>
        <taxon>Vibrionales</taxon>
        <taxon>Vibrionaceae</taxon>
        <taxon>Photobacterium</taxon>
    </lineage>
</organism>
<dbReference type="AlphaFoldDB" id="Q1Z0E7"/>
<accession>Q1Z0E7</accession>
<feature type="signal peptide" evidence="1">
    <location>
        <begin position="1"/>
        <end position="20"/>
    </location>
</feature>
<dbReference type="HOGENOM" id="CLU_078779_0_0_6"/>